<accession>A0AAU9RWT3</accession>
<keyword evidence="2" id="KW-0430">Lectin</keyword>
<evidence type="ECO:0000313" key="4">
    <source>
        <dbReference type="EMBL" id="CAH2052894.1"/>
    </source>
</evidence>
<protein>
    <recommendedName>
        <fullName evidence="3">Jacalin-type lectin domain-containing protein</fullName>
    </recommendedName>
</protein>
<dbReference type="PANTHER" id="PTHR47293:SF70">
    <property type="entry name" value="JACALIN-RELATED LECTIN 24-RELATED"/>
    <property type="match status" value="1"/>
</dbReference>
<proteinExistence type="inferred from homology"/>
<dbReference type="Proteomes" id="UP000836841">
    <property type="component" value="Chromosome 3"/>
</dbReference>
<dbReference type="PROSITE" id="PS51752">
    <property type="entry name" value="JACALIN_LECTIN"/>
    <property type="match status" value="1"/>
</dbReference>
<evidence type="ECO:0000313" key="5">
    <source>
        <dbReference type="Proteomes" id="UP000836841"/>
    </source>
</evidence>
<reference evidence="4 5" key="1">
    <citation type="submission" date="2022-03" db="EMBL/GenBank/DDBJ databases">
        <authorList>
            <person name="Nunn A."/>
            <person name="Chopra R."/>
            <person name="Nunn A."/>
            <person name="Contreras Garrido A."/>
        </authorList>
    </citation>
    <scope>NUCLEOTIDE SEQUENCE [LARGE SCALE GENOMIC DNA]</scope>
</reference>
<organism evidence="4 5">
    <name type="scientific">Thlaspi arvense</name>
    <name type="common">Field penny-cress</name>
    <dbReference type="NCBI Taxonomy" id="13288"/>
    <lineage>
        <taxon>Eukaryota</taxon>
        <taxon>Viridiplantae</taxon>
        <taxon>Streptophyta</taxon>
        <taxon>Embryophyta</taxon>
        <taxon>Tracheophyta</taxon>
        <taxon>Spermatophyta</taxon>
        <taxon>Magnoliopsida</taxon>
        <taxon>eudicotyledons</taxon>
        <taxon>Gunneridae</taxon>
        <taxon>Pentapetalae</taxon>
        <taxon>rosids</taxon>
        <taxon>malvids</taxon>
        <taxon>Brassicales</taxon>
        <taxon>Brassicaceae</taxon>
        <taxon>Thlaspideae</taxon>
        <taxon>Thlaspi</taxon>
    </lineage>
</organism>
<keyword evidence="5" id="KW-1185">Reference proteome</keyword>
<dbReference type="PANTHER" id="PTHR47293">
    <property type="entry name" value="JACALIN-RELATED LECTIN 3"/>
    <property type="match status" value="1"/>
</dbReference>
<dbReference type="AlphaFoldDB" id="A0AAU9RWT3"/>
<feature type="domain" description="Jacalin-type lectin" evidence="3">
    <location>
        <begin position="20"/>
        <end position="167"/>
    </location>
</feature>
<comment type="similarity">
    <text evidence="1">Belongs to the jacalin lectin family.</text>
</comment>
<dbReference type="SUPFAM" id="SSF51101">
    <property type="entry name" value="Mannose-binding lectins"/>
    <property type="match status" value="1"/>
</dbReference>
<dbReference type="InterPro" id="IPR001229">
    <property type="entry name" value="Jacalin-like_lectin_dom"/>
</dbReference>
<gene>
    <name evidence="4" type="ORF">TAV2_LOCUS10630</name>
</gene>
<dbReference type="SMART" id="SM00915">
    <property type="entry name" value="Jacalin"/>
    <property type="match status" value="1"/>
</dbReference>
<dbReference type="Gene3D" id="2.100.10.30">
    <property type="entry name" value="Jacalin-like lectin domain"/>
    <property type="match status" value="1"/>
</dbReference>
<dbReference type="Pfam" id="PF01419">
    <property type="entry name" value="Jacalin"/>
    <property type="match status" value="1"/>
</dbReference>
<evidence type="ECO:0000256" key="1">
    <source>
        <dbReference type="ARBA" id="ARBA00006568"/>
    </source>
</evidence>
<dbReference type="EMBL" id="OU466859">
    <property type="protein sequence ID" value="CAH2052894.1"/>
    <property type="molecule type" value="Genomic_DNA"/>
</dbReference>
<evidence type="ECO:0000256" key="2">
    <source>
        <dbReference type="ARBA" id="ARBA00022734"/>
    </source>
</evidence>
<name>A0AAU9RWT3_THLAR</name>
<dbReference type="GO" id="GO:0030246">
    <property type="term" value="F:carbohydrate binding"/>
    <property type="evidence" value="ECO:0007669"/>
    <property type="project" value="UniProtKB-KW"/>
</dbReference>
<dbReference type="InterPro" id="IPR036404">
    <property type="entry name" value="Jacalin-like_lectin_dom_sf"/>
</dbReference>
<evidence type="ECO:0000259" key="3">
    <source>
        <dbReference type="PROSITE" id="PS51752"/>
    </source>
</evidence>
<sequence>MIRAGTNGSTPSCINFDNDDEYIELDWSLPRGYTSWNQEGRTMISHIYVSFNNSFITSIQFRYLENGALVLSEKFGPSEGHSLRTVRLNEDEFVTGLSGAQGRCGGIRNLTFHTNRRKDGPIGHDGMDASLTKIEIDPAISDRREFGGFFGSYRTECLSGIGIYVNPITSSDRVEKRENM</sequence>